<keyword evidence="4" id="KW-0503">Monooxygenase</keyword>
<dbReference type="EMBL" id="FAOZ01000045">
    <property type="protein sequence ID" value="CUU60692.1"/>
    <property type="molecule type" value="Genomic_DNA"/>
</dbReference>
<feature type="domain" description="Luciferase-like" evidence="5">
    <location>
        <begin position="25"/>
        <end position="228"/>
    </location>
</feature>
<dbReference type="Pfam" id="PF00296">
    <property type="entry name" value="Bac_luciferase"/>
    <property type="match status" value="1"/>
</dbReference>
<keyword evidence="7" id="KW-1185">Reference proteome</keyword>
<evidence type="ECO:0000256" key="2">
    <source>
        <dbReference type="ARBA" id="ARBA00022643"/>
    </source>
</evidence>
<dbReference type="PANTHER" id="PTHR42847:SF4">
    <property type="entry name" value="ALKANESULFONATE MONOOXYGENASE-RELATED"/>
    <property type="match status" value="1"/>
</dbReference>
<proteinExistence type="predicted"/>
<name>A0A0S4QZK7_9ACTN</name>
<dbReference type="InterPro" id="IPR011251">
    <property type="entry name" value="Luciferase-like_dom"/>
</dbReference>
<gene>
    <name evidence="6" type="ORF">Ga0074812_14513</name>
</gene>
<reference evidence="7" key="1">
    <citation type="submission" date="2015-11" db="EMBL/GenBank/DDBJ databases">
        <authorList>
            <person name="Varghese N."/>
        </authorList>
    </citation>
    <scope>NUCLEOTIDE SEQUENCE [LARGE SCALE GENOMIC DNA]</scope>
    <source>
        <strain evidence="7">DSM 45899</strain>
    </source>
</reference>
<dbReference type="GO" id="GO:0008726">
    <property type="term" value="F:alkanesulfonate monooxygenase activity"/>
    <property type="evidence" value="ECO:0007669"/>
    <property type="project" value="TreeGrafter"/>
</dbReference>
<protein>
    <submittedName>
        <fullName evidence="6">Probable F420-dependent oxidoreductase, Rv2161c family</fullName>
    </submittedName>
</protein>
<evidence type="ECO:0000256" key="1">
    <source>
        <dbReference type="ARBA" id="ARBA00022630"/>
    </source>
</evidence>
<dbReference type="InterPro" id="IPR036661">
    <property type="entry name" value="Luciferase-like_sf"/>
</dbReference>
<dbReference type="InterPro" id="IPR019921">
    <property type="entry name" value="Lucif-like_OxRdtase_Rv2161c"/>
</dbReference>
<dbReference type="Proteomes" id="UP000198802">
    <property type="component" value="Unassembled WGS sequence"/>
</dbReference>
<accession>A0A0S4QZK7</accession>
<evidence type="ECO:0000256" key="4">
    <source>
        <dbReference type="ARBA" id="ARBA00023033"/>
    </source>
</evidence>
<sequence>MKLGFAMPHLLRLKATCQPWEAAVTGADQTRLARWAEKLGYAMIAVPEHHIIPRAHVDLSGPHYFSAFPAMGYWAGATEEIRVNSCISILPLQNPIVTAKAISTIDWLSSGRVTVTFAVGWLKEEFDILGVPFHERGARAEEYIQAIIELWTSDTPEFEGRFVSFRDVAFEPKPVQKPHPVVWFGGDADPALRRVARYSSGWWPFLTRPEDIPARLDFIRSQPDYNGRLAEVFYGLGTARIGEGHAVRKDPHARPGMPKQEIIDRLGWFSELGVTMSSVPVPSLNHIEEYYEYTQWVAEEIMPAIR</sequence>
<evidence type="ECO:0000313" key="7">
    <source>
        <dbReference type="Proteomes" id="UP000198802"/>
    </source>
</evidence>
<dbReference type="NCBIfam" id="TIGR03619">
    <property type="entry name" value="F420_Rv2161c"/>
    <property type="match status" value="1"/>
</dbReference>
<dbReference type="GO" id="GO:0046306">
    <property type="term" value="P:alkanesulfonate catabolic process"/>
    <property type="evidence" value="ECO:0007669"/>
    <property type="project" value="TreeGrafter"/>
</dbReference>
<keyword evidence="3" id="KW-0560">Oxidoreductase</keyword>
<organism evidence="6 7">
    <name type="scientific">Parafrankia irregularis</name>
    <dbReference type="NCBI Taxonomy" id="795642"/>
    <lineage>
        <taxon>Bacteria</taxon>
        <taxon>Bacillati</taxon>
        <taxon>Actinomycetota</taxon>
        <taxon>Actinomycetes</taxon>
        <taxon>Frankiales</taxon>
        <taxon>Frankiaceae</taxon>
        <taxon>Parafrankia</taxon>
    </lineage>
</organism>
<evidence type="ECO:0000259" key="5">
    <source>
        <dbReference type="Pfam" id="PF00296"/>
    </source>
</evidence>
<dbReference type="InterPro" id="IPR050172">
    <property type="entry name" value="SsuD_RutA_monooxygenase"/>
</dbReference>
<keyword evidence="1" id="KW-0285">Flavoprotein</keyword>
<dbReference type="SUPFAM" id="SSF51679">
    <property type="entry name" value="Bacterial luciferase-like"/>
    <property type="match status" value="1"/>
</dbReference>
<dbReference type="PANTHER" id="PTHR42847">
    <property type="entry name" value="ALKANESULFONATE MONOOXYGENASE"/>
    <property type="match status" value="1"/>
</dbReference>
<evidence type="ECO:0000256" key="3">
    <source>
        <dbReference type="ARBA" id="ARBA00023002"/>
    </source>
</evidence>
<dbReference type="Gene3D" id="3.20.20.30">
    <property type="entry name" value="Luciferase-like domain"/>
    <property type="match status" value="1"/>
</dbReference>
<dbReference type="RefSeq" id="WP_091285979.1">
    <property type="nucleotide sequence ID" value="NZ_FAOZ01000045.1"/>
</dbReference>
<evidence type="ECO:0000313" key="6">
    <source>
        <dbReference type="EMBL" id="CUU60692.1"/>
    </source>
</evidence>
<dbReference type="AlphaFoldDB" id="A0A0S4QZK7"/>
<keyword evidence="2" id="KW-0288">FMN</keyword>